<dbReference type="InterPro" id="IPR011250">
    <property type="entry name" value="OMP/PagP_B-barrel"/>
</dbReference>
<dbReference type="SUPFAM" id="SSF56925">
    <property type="entry name" value="OMPA-like"/>
    <property type="match status" value="1"/>
</dbReference>
<reference evidence="4" key="1">
    <citation type="submission" date="2019-02" db="EMBL/GenBank/DDBJ databases">
        <title>Isolation and identification of novel species under the genus Muribaculum.</title>
        <authorList>
            <person name="Miyake S."/>
            <person name="Ding Y."/>
            <person name="Low A."/>
            <person name="Soh M."/>
            <person name="Seedorf H."/>
        </authorList>
    </citation>
    <scope>NUCLEOTIDE SEQUENCE [LARGE SCALE GENOMIC DNA]</scope>
    <source>
        <strain evidence="4">H5</strain>
    </source>
</reference>
<dbReference type="Pfam" id="PF13568">
    <property type="entry name" value="OMP_b-brl_2"/>
    <property type="match status" value="1"/>
</dbReference>
<dbReference type="InterPro" id="IPR025665">
    <property type="entry name" value="Beta-barrel_OMP_2"/>
</dbReference>
<dbReference type="AlphaFoldDB" id="A0A4P7W1C6"/>
<feature type="chain" id="PRO_5020596004" evidence="1">
    <location>
        <begin position="20"/>
        <end position="219"/>
    </location>
</feature>
<keyword evidence="1" id="KW-0732">Signal</keyword>
<protein>
    <submittedName>
        <fullName evidence="3">Porin family protein</fullName>
    </submittedName>
</protein>
<evidence type="ECO:0000313" key="3">
    <source>
        <dbReference type="EMBL" id="QCD41689.1"/>
    </source>
</evidence>
<feature type="domain" description="Outer membrane protein beta-barrel" evidence="2">
    <location>
        <begin position="30"/>
        <end position="200"/>
    </location>
</feature>
<dbReference type="Proteomes" id="UP000297149">
    <property type="component" value="Chromosome"/>
</dbReference>
<feature type="signal peptide" evidence="1">
    <location>
        <begin position="1"/>
        <end position="19"/>
    </location>
</feature>
<dbReference type="EMBL" id="CP039396">
    <property type="protein sequence ID" value="QCD41689.1"/>
    <property type="molecule type" value="Genomic_DNA"/>
</dbReference>
<evidence type="ECO:0000259" key="2">
    <source>
        <dbReference type="Pfam" id="PF13568"/>
    </source>
</evidence>
<proteinExistence type="predicted"/>
<evidence type="ECO:0000256" key="1">
    <source>
        <dbReference type="SAM" id="SignalP"/>
    </source>
</evidence>
<dbReference type="RefSeq" id="WP_136414483.1">
    <property type="nucleotide sequence ID" value="NZ_CP039396.1"/>
</dbReference>
<sequence length="219" mass="23957">MKKIIAGVAGLVMAMGAQAQTGLWDSGKPAQPVTFGVRAGMNVANVGGDEDDAKSKIGFFGGLGVDFNIVNSLSINSGLFFTQKGCKSDDMDMDVEGYEVEANARFTMNFIELPVYLSYRLPLNLKSSVQVFFGPYFDYGVYGKATGDLKFRGEKISQSMDLFDDDYDFKRFHVGLGLGAAYTWSRLSVGLSYQWGLTEVAADAGSYWNNFNISVGYNF</sequence>
<organism evidence="3 4">
    <name type="scientific">Duncaniella dubosii</name>
    <dbReference type="NCBI Taxonomy" id="2518971"/>
    <lineage>
        <taxon>Bacteria</taxon>
        <taxon>Pseudomonadati</taxon>
        <taxon>Bacteroidota</taxon>
        <taxon>Bacteroidia</taxon>
        <taxon>Bacteroidales</taxon>
        <taxon>Muribaculaceae</taxon>
        <taxon>Duncaniella</taxon>
    </lineage>
</organism>
<keyword evidence="4" id="KW-1185">Reference proteome</keyword>
<accession>A0A4P7W1C6</accession>
<gene>
    <name evidence="3" type="ORF">E7747_04955</name>
</gene>
<name>A0A4P7W1C6_9BACT</name>
<evidence type="ECO:0000313" key="4">
    <source>
        <dbReference type="Proteomes" id="UP000297149"/>
    </source>
</evidence>
<dbReference type="KEGG" id="ddb:E7747_04955"/>